<keyword evidence="1" id="KW-0175">Coiled coil</keyword>
<feature type="coiled-coil region" evidence="1">
    <location>
        <begin position="455"/>
        <end position="493"/>
    </location>
</feature>
<dbReference type="GO" id="GO:0003729">
    <property type="term" value="F:mRNA binding"/>
    <property type="evidence" value="ECO:0007669"/>
    <property type="project" value="TreeGrafter"/>
</dbReference>
<comment type="caution">
    <text evidence="4">The sequence shown here is derived from an EMBL/GenBank/DDBJ whole genome shotgun (WGS) entry which is preliminary data.</text>
</comment>
<dbReference type="InterPro" id="IPR045862">
    <property type="entry name" value="Trf4-like"/>
</dbReference>
<feature type="domain" description="Poly(A) RNA polymerase mitochondrial-like central palm" evidence="3">
    <location>
        <begin position="126"/>
        <end position="275"/>
    </location>
</feature>
<dbReference type="OrthoDB" id="285216at2759"/>
<evidence type="ECO:0000259" key="3">
    <source>
        <dbReference type="Pfam" id="PF22600"/>
    </source>
</evidence>
<accession>A0A8J8NI38</accession>
<dbReference type="GO" id="GO:0043634">
    <property type="term" value="P:polyadenylation-dependent ncRNA catabolic process"/>
    <property type="evidence" value="ECO:0007669"/>
    <property type="project" value="TreeGrafter"/>
</dbReference>
<dbReference type="SUPFAM" id="SSF81301">
    <property type="entry name" value="Nucleotidyltransferase"/>
    <property type="match status" value="1"/>
</dbReference>
<sequence length="560" mass="63189">MQGLYQPPAQPSPPATLLGQIPSVPTHHSPNLLGATHMPQLGRTNRLNSMPPLPFVGQSGFPSGPNQFQHFLDMLLQSANGGSNINQSNPWSMMGGASSNVSHMSQDQYEEQAFVTQKTDQFYTKLDQEIYKLQNKIKFKLQGIEPERQSALRRIESSIKDTYSECPNARVEMYGSMATGLAIDSSDMDLLVSGVFTNMMQQDIQKHVYFPRPPLSVVDRSLLVEQMKRLFRELTNMESSNQGVTALKECLEDVKIIETASVPVIKLVIDLQKIREIENRVASSTTQIDDDMRLLKIDITFNDLQSESLDLGFFAQGFQPLASTIHMGIRCCQFVKKKLEEYQILESLTLVLKKFLALRNMNQPYQGGLNSYGLIILIVTYLNLNLPDFYNKEGQLSAARVLKHFLSYFGRHFDSNYYIINEQQQIVPEINYSSILVIRDPLNPMNNIGKSTFNFDNIRAEFARAHDEIERHLQEFIQNSSAAEEQATSEEAKAGKSSVVWKKRLDILSKILTPDTFAGAISVAEAQERGSPSPKISHAITENSVNPENEQKNQEENQEQ</sequence>
<dbReference type="CDD" id="cd05402">
    <property type="entry name" value="NT_PAP_TUTase"/>
    <property type="match status" value="1"/>
</dbReference>
<feature type="compositionally biased region" description="Basic and acidic residues" evidence="2">
    <location>
        <begin position="549"/>
        <end position="560"/>
    </location>
</feature>
<evidence type="ECO:0000313" key="5">
    <source>
        <dbReference type="Proteomes" id="UP000785679"/>
    </source>
</evidence>
<dbReference type="GO" id="GO:1990817">
    <property type="term" value="F:poly(A) RNA polymerase activity"/>
    <property type="evidence" value="ECO:0007669"/>
    <property type="project" value="InterPro"/>
</dbReference>
<proteinExistence type="predicted"/>
<evidence type="ECO:0000313" key="4">
    <source>
        <dbReference type="EMBL" id="TNV74895.1"/>
    </source>
</evidence>
<dbReference type="Pfam" id="PF22600">
    <property type="entry name" value="MTPAP-like_central"/>
    <property type="match status" value="1"/>
</dbReference>
<dbReference type="GO" id="GO:0031123">
    <property type="term" value="P:RNA 3'-end processing"/>
    <property type="evidence" value="ECO:0007669"/>
    <property type="project" value="TreeGrafter"/>
</dbReference>
<evidence type="ECO:0000256" key="1">
    <source>
        <dbReference type="SAM" id="Coils"/>
    </source>
</evidence>
<gene>
    <name evidence="4" type="ORF">FGO68_gene8183</name>
</gene>
<dbReference type="AlphaFoldDB" id="A0A8J8NI38"/>
<dbReference type="Gene3D" id="1.10.1410.10">
    <property type="match status" value="1"/>
</dbReference>
<dbReference type="EMBL" id="RRYP01016568">
    <property type="protein sequence ID" value="TNV74895.1"/>
    <property type="molecule type" value="Genomic_DNA"/>
</dbReference>
<keyword evidence="5" id="KW-1185">Reference proteome</keyword>
<dbReference type="GO" id="GO:0031499">
    <property type="term" value="C:TRAMP complex"/>
    <property type="evidence" value="ECO:0007669"/>
    <property type="project" value="TreeGrafter"/>
</dbReference>
<dbReference type="Gene3D" id="3.30.460.10">
    <property type="entry name" value="Beta Polymerase, domain 2"/>
    <property type="match status" value="1"/>
</dbReference>
<dbReference type="PANTHER" id="PTHR23092">
    <property type="entry name" value="POLY(A) RNA POLYMERASE"/>
    <property type="match status" value="1"/>
</dbReference>
<feature type="region of interest" description="Disordered" evidence="2">
    <location>
        <begin position="1"/>
        <end position="33"/>
    </location>
</feature>
<dbReference type="SUPFAM" id="SSF81631">
    <property type="entry name" value="PAP/OAS1 substrate-binding domain"/>
    <property type="match status" value="1"/>
</dbReference>
<dbReference type="InterPro" id="IPR043519">
    <property type="entry name" value="NT_sf"/>
</dbReference>
<organism evidence="4 5">
    <name type="scientific">Halteria grandinella</name>
    <dbReference type="NCBI Taxonomy" id="5974"/>
    <lineage>
        <taxon>Eukaryota</taxon>
        <taxon>Sar</taxon>
        <taxon>Alveolata</taxon>
        <taxon>Ciliophora</taxon>
        <taxon>Intramacronucleata</taxon>
        <taxon>Spirotrichea</taxon>
        <taxon>Stichotrichia</taxon>
        <taxon>Sporadotrichida</taxon>
        <taxon>Halteriidae</taxon>
        <taxon>Halteria</taxon>
    </lineage>
</organism>
<dbReference type="GO" id="GO:0005730">
    <property type="term" value="C:nucleolus"/>
    <property type="evidence" value="ECO:0007669"/>
    <property type="project" value="TreeGrafter"/>
</dbReference>
<protein>
    <recommendedName>
        <fullName evidence="3">Poly(A) RNA polymerase mitochondrial-like central palm domain-containing protein</fullName>
    </recommendedName>
</protein>
<name>A0A8J8NI38_HALGN</name>
<dbReference type="InterPro" id="IPR054708">
    <property type="entry name" value="MTPAP-like_central"/>
</dbReference>
<feature type="region of interest" description="Disordered" evidence="2">
    <location>
        <begin position="523"/>
        <end position="560"/>
    </location>
</feature>
<evidence type="ECO:0000256" key="2">
    <source>
        <dbReference type="SAM" id="MobiDB-lite"/>
    </source>
</evidence>
<dbReference type="PANTHER" id="PTHR23092:SF15">
    <property type="entry name" value="INACTIVE NON-CANONICAL POLY(A) RNA POLYMERASE PROTEIN TRF4-2-RELATED"/>
    <property type="match status" value="1"/>
</dbReference>
<reference evidence="4" key="1">
    <citation type="submission" date="2019-06" db="EMBL/GenBank/DDBJ databases">
        <authorList>
            <person name="Zheng W."/>
        </authorList>
    </citation>
    <scope>NUCLEOTIDE SEQUENCE</scope>
    <source>
        <strain evidence="4">QDHG01</strain>
    </source>
</reference>
<dbReference type="Proteomes" id="UP000785679">
    <property type="component" value="Unassembled WGS sequence"/>
</dbReference>